<dbReference type="PRINTS" id="PR00455">
    <property type="entry name" value="HTHTETR"/>
</dbReference>
<dbReference type="PROSITE" id="PS50977">
    <property type="entry name" value="HTH_TETR_2"/>
    <property type="match status" value="1"/>
</dbReference>
<sequence length="225" mass="25332">MTQPIGRADRILDAAGELLIKLGYRKVTIEDVARRAEIGKGTVYLHWPTKEQLFESLVLRESLGLFAELTAALRAEPEIIRPHRYYPLVFLATRRSPLLHAVVTGDTELLGNLKRSAHHEETAGASETYYRLLLDRGLLRDDVPQLQAALNATLTGFFITDQINPAYAELDDATKADALSHTIRRAFEPDVAPDHASLVDAAARTTELYDELTARFRTWIYRPPR</sequence>
<evidence type="ECO:0000313" key="4">
    <source>
        <dbReference type="EMBL" id="GAA2333536.1"/>
    </source>
</evidence>
<dbReference type="Gene3D" id="1.10.357.10">
    <property type="entry name" value="Tetracycline Repressor, domain 2"/>
    <property type="match status" value="1"/>
</dbReference>
<dbReference type="PANTHER" id="PTHR30055">
    <property type="entry name" value="HTH-TYPE TRANSCRIPTIONAL REGULATOR RUTR"/>
    <property type="match status" value="1"/>
</dbReference>
<dbReference type="PANTHER" id="PTHR30055:SF226">
    <property type="entry name" value="HTH-TYPE TRANSCRIPTIONAL REGULATOR PKSA"/>
    <property type="match status" value="1"/>
</dbReference>
<dbReference type="InterPro" id="IPR023772">
    <property type="entry name" value="DNA-bd_HTH_TetR-type_CS"/>
</dbReference>
<organism evidence="4 5">
    <name type="scientific">Saccharopolyspora halophila</name>
    <dbReference type="NCBI Taxonomy" id="405551"/>
    <lineage>
        <taxon>Bacteria</taxon>
        <taxon>Bacillati</taxon>
        <taxon>Actinomycetota</taxon>
        <taxon>Actinomycetes</taxon>
        <taxon>Pseudonocardiales</taxon>
        <taxon>Pseudonocardiaceae</taxon>
        <taxon>Saccharopolyspora</taxon>
    </lineage>
</organism>
<name>A0ABN3FMD3_9PSEU</name>
<keyword evidence="5" id="KW-1185">Reference proteome</keyword>
<dbReference type="InterPro" id="IPR009057">
    <property type="entry name" value="Homeodomain-like_sf"/>
</dbReference>
<protein>
    <submittedName>
        <fullName evidence="4">TetR/AcrR family transcriptional regulator</fullName>
    </submittedName>
</protein>
<dbReference type="Proteomes" id="UP001501218">
    <property type="component" value="Unassembled WGS sequence"/>
</dbReference>
<dbReference type="InterPro" id="IPR001647">
    <property type="entry name" value="HTH_TetR"/>
</dbReference>
<evidence type="ECO:0000256" key="2">
    <source>
        <dbReference type="PROSITE-ProRule" id="PRU00335"/>
    </source>
</evidence>
<keyword evidence="1 2" id="KW-0238">DNA-binding</keyword>
<evidence type="ECO:0000256" key="1">
    <source>
        <dbReference type="ARBA" id="ARBA00023125"/>
    </source>
</evidence>
<gene>
    <name evidence="4" type="ORF">GCM10009854_06210</name>
</gene>
<dbReference type="RefSeq" id="WP_344126300.1">
    <property type="nucleotide sequence ID" value="NZ_BAAARA010000002.1"/>
</dbReference>
<feature type="DNA-binding region" description="H-T-H motif" evidence="2">
    <location>
        <begin position="28"/>
        <end position="47"/>
    </location>
</feature>
<proteinExistence type="predicted"/>
<dbReference type="PROSITE" id="PS01081">
    <property type="entry name" value="HTH_TETR_1"/>
    <property type="match status" value="1"/>
</dbReference>
<feature type="domain" description="HTH tetR-type" evidence="3">
    <location>
        <begin position="5"/>
        <end position="65"/>
    </location>
</feature>
<dbReference type="EMBL" id="BAAARA010000002">
    <property type="protein sequence ID" value="GAA2333536.1"/>
    <property type="molecule type" value="Genomic_DNA"/>
</dbReference>
<reference evidence="4 5" key="1">
    <citation type="journal article" date="2019" name="Int. J. Syst. Evol. Microbiol.">
        <title>The Global Catalogue of Microorganisms (GCM) 10K type strain sequencing project: providing services to taxonomists for standard genome sequencing and annotation.</title>
        <authorList>
            <consortium name="The Broad Institute Genomics Platform"/>
            <consortium name="The Broad Institute Genome Sequencing Center for Infectious Disease"/>
            <person name="Wu L."/>
            <person name="Ma J."/>
        </authorList>
    </citation>
    <scope>NUCLEOTIDE SEQUENCE [LARGE SCALE GENOMIC DNA]</scope>
    <source>
        <strain evidence="4 5">JCM 16221</strain>
    </source>
</reference>
<accession>A0ABN3FMD3</accession>
<dbReference type="SUPFAM" id="SSF46689">
    <property type="entry name" value="Homeodomain-like"/>
    <property type="match status" value="1"/>
</dbReference>
<comment type="caution">
    <text evidence="4">The sequence shown here is derived from an EMBL/GenBank/DDBJ whole genome shotgun (WGS) entry which is preliminary data.</text>
</comment>
<evidence type="ECO:0000259" key="3">
    <source>
        <dbReference type="PROSITE" id="PS50977"/>
    </source>
</evidence>
<dbReference type="Pfam" id="PF00440">
    <property type="entry name" value="TetR_N"/>
    <property type="match status" value="1"/>
</dbReference>
<dbReference type="InterPro" id="IPR050109">
    <property type="entry name" value="HTH-type_TetR-like_transc_reg"/>
</dbReference>
<evidence type="ECO:0000313" key="5">
    <source>
        <dbReference type="Proteomes" id="UP001501218"/>
    </source>
</evidence>